<keyword evidence="1" id="KW-0732">Signal</keyword>
<comment type="caution">
    <text evidence="2">The sequence shown here is derived from an EMBL/GenBank/DDBJ whole genome shotgun (WGS) entry which is preliminary data.</text>
</comment>
<evidence type="ECO:0000313" key="2">
    <source>
        <dbReference type="EMBL" id="GLR12405.1"/>
    </source>
</evidence>
<reference evidence="3" key="1">
    <citation type="journal article" date="2019" name="Int. J. Syst. Evol. Microbiol.">
        <title>The Global Catalogue of Microorganisms (GCM) 10K type strain sequencing project: providing services to taxonomists for standard genome sequencing and annotation.</title>
        <authorList>
            <consortium name="The Broad Institute Genomics Platform"/>
            <consortium name="The Broad Institute Genome Sequencing Center for Infectious Disease"/>
            <person name="Wu L."/>
            <person name="Ma J."/>
        </authorList>
    </citation>
    <scope>NUCLEOTIDE SEQUENCE [LARGE SCALE GENOMIC DNA]</scope>
    <source>
        <strain evidence="3">NBRC 110044</strain>
    </source>
</reference>
<evidence type="ECO:0000313" key="3">
    <source>
        <dbReference type="Proteomes" id="UP001156706"/>
    </source>
</evidence>
<name>A0ABQ5YBT7_9NEIS</name>
<dbReference type="Proteomes" id="UP001156706">
    <property type="component" value="Unassembled WGS sequence"/>
</dbReference>
<feature type="chain" id="PRO_5047483409" description="DUF4402 domain-containing protein" evidence="1">
    <location>
        <begin position="30"/>
        <end position="184"/>
    </location>
</feature>
<evidence type="ECO:0008006" key="4">
    <source>
        <dbReference type="Google" id="ProtNLM"/>
    </source>
</evidence>
<organism evidence="2 3">
    <name type="scientific">Chitinimonas prasina</name>
    <dbReference type="NCBI Taxonomy" id="1434937"/>
    <lineage>
        <taxon>Bacteria</taxon>
        <taxon>Pseudomonadati</taxon>
        <taxon>Pseudomonadota</taxon>
        <taxon>Betaproteobacteria</taxon>
        <taxon>Neisseriales</taxon>
        <taxon>Chitinibacteraceae</taxon>
        <taxon>Chitinimonas</taxon>
    </lineage>
</organism>
<accession>A0ABQ5YBT7</accession>
<protein>
    <recommendedName>
        <fullName evidence="4">DUF4402 domain-containing protein</fullName>
    </recommendedName>
</protein>
<proteinExistence type="predicted"/>
<keyword evidence="3" id="KW-1185">Reference proteome</keyword>
<feature type="signal peptide" evidence="1">
    <location>
        <begin position="1"/>
        <end position="29"/>
    </location>
</feature>
<gene>
    <name evidence="2" type="ORF">GCM10007907_11950</name>
</gene>
<evidence type="ECO:0000256" key="1">
    <source>
        <dbReference type="SAM" id="SignalP"/>
    </source>
</evidence>
<dbReference type="EMBL" id="BSOG01000001">
    <property type="protein sequence ID" value="GLR12405.1"/>
    <property type="molecule type" value="Genomic_DNA"/>
</dbReference>
<sequence length="184" mass="19767">MNPSRYARRLIPAIFPALLILGAHTMASAQNLPILINIDEGTVEVELTDAPMSEPYRLSYGPQGHCQPEVAITAAADGVAARHTRSCHGQGRDEGTIFTLTLSTHASHTLQLKAGRINLRGQPGVAAFGSFDSEVKVGRINNRRSDLSMQVGRRFLVGATAQHQQDGLGGQLKVSISYGELNIL</sequence>